<comment type="caution">
    <text evidence="1">The sequence shown here is derived from an EMBL/GenBank/DDBJ whole genome shotgun (WGS) entry which is preliminary data.</text>
</comment>
<dbReference type="Proteomes" id="UP000231926">
    <property type="component" value="Unassembled WGS sequence"/>
</dbReference>
<proteinExistence type="predicted"/>
<protein>
    <submittedName>
        <fullName evidence="1">Uncharacterized protein</fullName>
    </submittedName>
</protein>
<gene>
    <name evidence="1" type="ORF">CH362_15780</name>
</gene>
<dbReference type="RefSeq" id="WP_100711295.1">
    <property type="nucleotide sequence ID" value="NZ_NPDR01000008.1"/>
</dbReference>
<organism evidence="1 2">
    <name type="scientific">Leptospira saintgironsiae</name>
    <dbReference type="NCBI Taxonomy" id="2023183"/>
    <lineage>
        <taxon>Bacteria</taxon>
        <taxon>Pseudomonadati</taxon>
        <taxon>Spirochaetota</taxon>
        <taxon>Spirochaetia</taxon>
        <taxon>Leptospirales</taxon>
        <taxon>Leptospiraceae</taxon>
        <taxon>Leptospira</taxon>
    </lineage>
</organism>
<evidence type="ECO:0000313" key="2">
    <source>
        <dbReference type="Proteomes" id="UP000231926"/>
    </source>
</evidence>
<name>A0A2M9Y976_9LEPT</name>
<dbReference type="OrthoDB" id="343091at2"/>
<reference evidence="1 2" key="1">
    <citation type="submission" date="2017-07" db="EMBL/GenBank/DDBJ databases">
        <title>Leptospira spp. isolated from tropical soils.</title>
        <authorList>
            <person name="Thibeaux R."/>
            <person name="Iraola G."/>
            <person name="Ferres I."/>
            <person name="Bierque E."/>
            <person name="Girault D."/>
            <person name="Soupe-Gilbert M.-E."/>
            <person name="Picardeau M."/>
            <person name="Goarant C."/>
        </authorList>
    </citation>
    <scope>NUCLEOTIDE SEQUENCE [LARGE SCALE GENOMIC DNA]</scope>
    <source>
        <strain evidence="1 2">FH4-C-A2</strain>
    </source>
</reference>
<evidence type="ECO:0000313" key="1">
    <source>
        <dbReference type="EMBL" id="PJZ47983.1"/>
    </source>
</evidence>
<sequence>MKNRILFFPLFLLLTFHLNCGEDSKNDSLVLALLGRNCVTVPKTVRKHDGVSTISTYQCSTSGLVYTCKASGVSYVRTYISANDAKLGLFDPPESPVPVSQRGLKSYKLITPANTVGQHYTYTYDSSQRLLSRKNEMSSSTESFNDYDTNGFPENSGAYGYNYASGGTRPIGIADGGYKLEYDSNGWVIIEDNGGDRFYENTGILEICD</sequence>
<dbReference type="EMBL" id="NPDR01000008">
    <property type="protein sequence ID" value="PJZ47983.1"/>
    <property type="molecule type" value="Genomic_DNA"/>
</dbReference>
<keyword evidence="2" id="KW-1185">Reference proteome</keyword>
<dbReference type="AlphaFoldDB" id="A0A2M9Y976"/>
<accession>A0A2M9Y976</accession>